<evidence type="ECO:0000256" key="1">
    <source>
        <dbReference type="ARBA" id="ARBA00022729"/>
    </source>
</evidence>
<dbReference type="InterPro" id="IPR009003">
    <property type="entry name" value="Peptidase_S1_PA"/>
</dbReference>
<dbReference type="Gene3D" id="2.40.10.10">
    <property type="entry name" value="Trypsin-like serine proteases"/>
    <property type="match status" value="2"/>
</dbReference>
<dbReference type="InterPro" id="IPR001254">
    <property type="entry name" value="Trypsin_dom"/>
</dbReference>
<feature type="domain" description="Peptidase S1" evidence="4">
    <location>
        <begin position="139"/>
        <end position="324"/>
    </location>
</feature>
<dbReference type="PANTHER" id="PTHR15462">
    <property type="entry name" value="SERINE PROTEASE"/>
    <property type="match status" value="1"/>
</dbReference>
<dbReference type="AlphaFoldDB" id="A0A0C2JHE5"/>
<dbReference type="GO" id="GO:0004252">
    <property type="term" value="F:serine-type endopeptidase activity"/>
    <property type="evidence" value="ECO:0007669"/>
    <property type="project" value="InterPro"/>
</dbReference>
<dbReference type="STRING" id="183763.LP52_14315"/>
<organism evidence="5 6">
    <name type="scientific">Streptomonospora alba</name>
    <dbReference type="NCBI Taxonomy" id="183763"/>
    <lineage>
        <taxon>Bacteria</taxon>
        <taxon>Bacillati</taxon>
        <taxon>Actinomycetota</taxon>
        <taxon>Actinomycetes</taxon>
        <taxon>Streptosporangiales</taxon>
        <taxon>Nocardiopsidaceae</taxon>
        <taxon>Streptomonospora</taxon>
    </lineage>
</organism>
<keyword evidence="1 3" id="KW-0732">Signal</keyword>
<feature type="compositionally biased region" description="Low complexity" evidence="2">
    <location>
        <begin position="110"/>
        <end position="123"/>
    </location>
</feature>
<proteinExistence type="predicted"/>
<dbReference type="InterPro" id="IPR018114">
    <property type="entry name" value="TRYPSIN_HIS"/>
</dbReference>
<gene>
    <name evidence="5" type="ORF">LP52_14315</name>
</gene>
<evidence type="ECO:0000313" key="5">
    <source>
        <dbReference type="EMBL" id="KIH98315.1"/>
    </source>
</evidence>
<protein>
    <recommendedName>
        <fullName evidence="4">Peptidase S1 domain-containing protein</fullName>
    </recommendedName>
</protein>
<feature type="compositionally biased region" description="Basic and acidic residues" evidence="2">
    <location>
        <begin position="54"/>
        <end position="65"/>
    </location>
</feature>
<feature type="signal peptide" evidence="3">
    <location>
        <begin position="1"/>
        <end position="26"/>
    </location>
</feature>
<feature type="region of interest" description="Disordered" evidence="2">
    <location>
        <begin position="20"/>
        <end position="72"/>
    </location>
</feature>
<sequence length="345" mass="36376">MRSPASHKLIASLLGAVTALTGPSGAQPGNDPADHGGAGASPEAVAPSSQQAQDRTEPAEREHGAVRQAAAVGDHEHRAVLDYWSPQRMAEAEPLIPALDDLADSVLPEASDQQAAGDSSSAGRPWTGGGRVAATTGKVFLTMNGRDFTCSAAVVSADNRETVLTAGHCLKDGSGPWAENWAFVPGYDDGESPNGRYTARQMFVAPQWSNGPDDSYDFGMAVLNRSDGEHVQDRVGAQPIAFNTEPDDPTYAFGYPATGRFEGRRLHYCSGRTVEDDGGTTAEGMACSMTEGSSGGPWLSGFDRESGTGTVVSVISFKYADDTRTQYGPHLGEAARKLFERAQSY</sequence>
<feature type="region of interest" description="Disordered" evidence="2">
    <location>
        <begin position="109"/>
        <end position="131"/>
    </location>
</feature>
<dbReference type="SUPFAM" id="SSF50494">
    <property type="entry name" value="Trypsin-like serine proteases"/>
    <property type="match status" value="1"/>
</dbReference>
<dbReference type="Pfam" id="PF00089">
    <property type="entry name" value="Trypsin"/>
    <property type="match status" value="1"/>
</dbReference>
<reference evidence="6" key="1">
    <citation type="journal article" date="2015" name="Chem. Biol.">
        <title>Structure, bioactivity, and resistance mechanism of streptomonomicin, an unusual lasso Peptide from an understudied halophilic actinomycete.</title>
        <authorList>
            <person name="Metelev M."/>
            <person name="Tietz J.I."/>
            <person name="Melby J.O."/>
            <person name="Blair P.M."/>
            <person name="Zhu L."/>
            <person name="Livnat I."/>
            <person name="Severinov K."/>
            <person name="Mitchell D.A."/>
        </authorList>
    </citation>
    <scope>NUCLEOTIDE SEQUENCE [LARGE SCALE GENOMIC DNA]</scope>
    <source>
        <strain evidence="6">YIM 90003</strain>
    </source>
</reference>
<feature type="chain" id="PRO_5002151064" description="Peptidase S1 domain-containing protein" evidence="3">
    <location>
        <begin position="27"/>
        <end position="345"/>
    </location>
</feature>
<name>A0A0C2JHE5_9ACTN</name>
<dbReference type="GO" id="GO:0006508">
    <property type="term" value="P:proteolysis"/>
    <property type="evidence" value="ECO:0007669"/>
    <property type="project" value="InterPro"/>
</dbReference>
<evidence type="ECO:0000313" key="6">
    <source>
        <dbReference type="Proteomes" id="UP000031675"/>
    </source>
</evidence>
<evidence type="ECO:0000259" key="4">
    <source>
        <dbReference type="Pfam" id="PF00089"/>
    </source>
</evidence>
<accession>A0A0C2JHE5</accession>
<dbReference type="RefSeq" id="WP_040273980.1">
    <property type="nucleotide sequence ID" value="NZ_JROO01000027.1"/>
</dbReference>
<evidence type="ECO:0000256" key="2">
    <source>
        <dbReference type="SAM" id="MobiDB-lite"/>
    </source>
</evidence>
<dbReference type="EMBL" id="JROO01000027">
    <property type="protein sequence ID" value="KIH98315.1"/>
    <property type="molecule type" value="Genomic_DNA"/>
</dbReference>
<dbReference type="PROSITE" id="PS00134">
    <property type="entry name" value="TRYPSIN_HIS"/>
    <property type="match status" value="1"/>
</dbReference>
<evidence type="ECO:0000256" key="3">
    <source>
        <dbReference type="SAM" id="SignalP"/>
    </source>
</evidence>
<comment type="caution">
    <text evidence="5">The sequence shown here is derived from an EMBL/GenBank/DDBJ whole genome shotgun (WGS) entry which is preliminary data.</text>
</comment>
<dbReference type="InterPro" id="IPR050966">
    <property type="entry name" value="Glutamyl_endopeptidase"/>
</dbReference>
<dbReference type="Proteomes" id="UP000031675">
    <property type="component" value="Unassembled WGS sequence"/>
</dbReference>
<dbReference type="OrthoDB" id="5121599at2"/>
<dbReference type="InterPro" id="IPR043504">
    <property type="entry name" value="Peptidase_S1_PA_chymotrypsin"/>
</dbReference>
<keyword evidence="6" id="KW-1185">Reference proteome</keyword>